<evidence type="ECO:0000313" key="1">
    <source>
        <dbReference type="EMBL" id="KAG5557877.1"/>
    </source>
</evidence>
<dbReference type="Proteomes" id="UP000823749">
    <property type="component" value="Chromosome 3"/>
</dbReference>
<proteinExistence type="predicted"/>
<name>A0AAV6L1S3_9ERIC</name>
<evidence type="ECO:0000313" key="2">
    <source>
        <dbReference type="Proteomes" id="UP000823749"/>
    </source>
</evidence>
<dbReference type="AlphaFoldDB" id="A0AAV6L1S3"/>
<gene>
    <name evidence="1" type="ORF">RHGRI_007945</name>
</gene>
<keyword evidence="2" id="KW-1185">Reference proteome</keyword>
<dbReference type="EMBL" id="JACTNZ010000003">
    <property type="protein sequence ID" value="KAG5557877.1"/>
    <property type="molecule type" value="Genomic_DNA"/>
</dbReference>
<comment type="caution">
    <text evidence="1">The sequence shown here is derived from an EMBL/GenBank/DDBJ whole genome shotgun (WGS) entry which is preliminary data.</text>
</comment>
<sequence length="117" mass="13350">MKVPVKMKKWEELRRNESVERGLEVGRQVIVEKAERSDIPNIDKEKTTTRYGNLKNLKLFVGCSQISNGSPVHSQMDVLHAALYKLVCWLQLPMAATQENEANKLKEGMFPRVVSPL</sequence>
<reference evidence="1" key="1">
    <citation type="submission" date="2020-08" db="EMBL/GenBank/DDBJ databases">
        <title>Plant Genome Project.</title>
        <authorList>
            <person name="Zhang R.-G."/>
        </authorList>
    </citation>
    <scope>NUCLEOTIDE SEQUENCE</scope>
    <source>
        <strain evidence="1">WSP0</strain>
        <tissue evidence="1">Leaf</tissue>
    </source>
</reference>
<protein>
    <submittedName>
        <fullName evidence="1">Uncharacterized protein</fullName>
    </submittedName>
</protein>
<accession>A0AAV6L1S3</accession>
<organism evidence="1 2">
    <name type="scientific">Rhododendron griersonianum</name>
    <dbReference type="NCBI Taxonomy" id="479676"/>
    <lineage>
        <taxon>Eukaryota</taxon>
        <taxon>Viridiplantae</taxon>
        <taxon>Streptophyta</taxon>
        <taxon>Embryophyta</taxon>
        <taxon>Tracheophyta</taxon>
        <taxon>Spermatophyta</taxon>
        <taxon>Magnoliopsida</taxon>
        <taxon>eudicotyledons</taxon>
        <taxon>Gunneridae</taxon>
        <taxon>Pentapetalae</taxon>
        <taxon>asterids</taxon>
        <taxon>Ericales</taxon>
        <taxon>Ericaceae</taxon>
        <taxon>Ericoideae</taxon>
        <taxon>Rhodoreae</taxon>
        <taxon>Rhododendron</taxon>
    </lineage>
</organism>